<keyword evidence="2" id="KW-1185">Reference proteome</keyword>
<sequence>MEAFEITLGTILNRKELRKIKGGGSVGPPGTPSGGNIGPFKCCITGTNFCSECVTCTPSCTCGAGATLVAC</sequence>
<protein>
    <submittedName>
        <fullName evidence="1">Uncharacterized protein</fullName>
    </submittedName>
</protein>
<dbReference type="AlphaFoldDB" id="A0A521AGZ6"/>
<dbReference type="Proteomes" id="UP000320300">
    <property type="component" value="Unassembled WGS sequence"/>
</dbReference>
<dbReference type="EMBL" id="FXTN01000001">
    <property type="protein sequence ID" value="SMO34069.1"/>
    <property type="molecule type" value="Genomic_DNA"/>
</dbReference>
<organism evidence="1 2">
    <name type="scientific">Pedobacter westerhofensis</name>
    <dbReference type="NCBI Taxonomy" id="425512"/>
    <lineage>
        <taxon>Bacteria</taxon>
        <taxon>Pseudomonadati</taxon>
        <taxon>Bacteroidota</taxon>
        <taxon>Sphingobacteriia</taxon>
        <taxon>Sphingobacteriales</taxon>
        <taxon>Sphingobacteriaceae</taxon>
        <taxon>Pedobacter</taxon>
    </lineage>
</organism>
<evidence type="ECO:0000313" key="2">
    <source>
        <dbReference type="Proteomes" id="UP000320300"/>
    </source>
</evidence>
<accession>A0A521AGZ6</accession>
<reference evidence="1 2" key="1">
    <citation type="submission" date="2017-05" db="EMBL/GenBank/DDBJ databases">
        <authorList>
            <person name="Varghese N."/>
            <person name="Submissions S."/>
        </authorList>
    </citation>
    <scope>NUCLEOTIDE SEQUENCE [LARGE SCALE GENOMIC DNA]</scope>
    <source>
        <strain evidence="1 2">DSM 19036</strain>
    </source>
</reference>
<proteinExistence type="predicted"/>
<evidence type="ECO:0000313" key="1">
    <source>
        <dbReference type="EMBL" id="SMO34069.1"/>
    </source>
</evidence>
<name>A0A521AGZ6_9SPHI</name>
<gene>
    <name evidence="1" type="ORF">SAMN06265348_101192</name>
</gene>